<dbReference type="KEGG" id="dpf:ON006_11490"/>
<sequence length="293" mass="34846">MINGYEFLKYQPEVYKQLTCKGMTFVYYDCPQAVKRVDIFTNFNILSFVIKGKKLLHRPGKSWLLEEGNCYFFKKGAFNQELYLDEGWRSMNLYIPDSYLRPLIKDYYKYYKGKSLISHPSDYIFELEVNEMTADFRQVMLSSFTQQPPADEELLEERFRELVYSILSNKRNHALVSYLNNLADRQKTSLFEVMETNYMYNLSLQEYAKIANRSLATFKREFKSLFYTTPSKWLINKRLEYAQLMLNTTKKNINDIMMECGFENSSHFSRVFKDKFGASPLNYRKEQVRSAAL</sequence>
<keyword evidence="6" id="KW-1185">Reference proteome</keyword>
<dbReference type="InterPro" id="IPR009057">
    <property type="entry name" value="Homeodomain-like_sf"/>
</dbReference>
<dbReference type="Pfam" id="PF12833">
    <property type="entry name" value="HTH_18"/>
    <property type="match status" value="1"/>
</dbReference>
<evidence type="ECO:0000256" key="3">
    <source>
        <dbReference type="ARBA" id="ARBA00023163"/>
    </source>
</evidence>
<dbReference type="GO" id="GO:0043565">
    <property type="term" value="F:sequence-specific DNA binding"/>
    <property type="evidence" value="ECO:0007669"/>
    <property type="project" value="InterPro"/>
</dbReference>
<dbReference type="InterPro" id="IPR054015">
    <property type="entry name" value="ExsA-like_N"/>
</dbReference>
<dbReference type="PROSITE" id="PS01124">
    <property type="entry name" value="HTH_ARAC_FAMILY_2"/>
    <property type="match status" value="1"/>
</dbReference>
<dbReference type="SUPFAM" id="SSF46689">
    <property type="entry name" value="Homeodomain-like"/>
    <property type="match status" value="1"/>
</dbReference>
<evidence type="ECO:0000313" key="5">
    <source>
        <dbReference type="EMBL" id="WAC14560.1"/>
    </source>
</evidence>
<accession>A0A9E8ND74</accession>
<keyword evidence="1" id="KW-0805">Transcription regulation</keyword>
<dbReference type="InterPro" id="IPR037923">
    <property type="entry name" value="HTH-like"/>
</dbReference>
<evidence type="ECO:0000256" key="1">
    <source>
        <dbReference type="ARBA" id="ARBA00023015"/>
    </source>
</evidence>
<dbReference type="AlphaFoldDB" id="A0A9E8ND74"/>
<evidence type="ECO:0000259" key="4">
    <source>
        <dbReference type="PROSITE" id="PS01124"/>
    </source>
</evidence>
<dbReference type="InterPro" id="IPR018060">
    <property type="entry name" value="HTH_AraC"/>
</dbReference>
<feature type="domain" description="HTH araC/xylS-type" evidence="4">
    <location>
        <begin position="188"/>
        <end position="286"/>
    </location>
</feature>
<dbReference type="SMART" id="SM00342">
    <property type="entry name" value="HTH_ARAC"/>
    <property type="match status" value="1"/>
</dbReference>
<name>A0A9E8ND74_9BACT</name>
<proteinExistence type="predicted"/>
<dbReference type="PANTHER" id="PTHR43280">
    <property type="entry name" value="ARAC-FAMILY TRANSCRIPTIONAL REGULATOR"/>
    <property type="match status" value="1"/>
</dbReference>
<dbReference type="PANTHER" id="PTHR43280:SF2">
    <property type="entry name" value="HTH-TYPE TRANSCRIPTIONAL REGULATOR EXSA"/>
    <property type="match status" value="1"/>
</dbReference>
<reference evidence="5" key="1">
    <citation type="submission" date="2022-11" db="EMBL/GenBank/DDBJ databases">
        <title>Dyadobacter pollutisoli sp. nov., isolated from plastic dumped soil.</title>
        <authorList>
            <person name="Kim J.M."/>
            <person name="Kim K.R."/>
            <person name="Lee J.K."/>
            <person name="Hao L."/>
            <person name="Jeon C.O."/>
        </authorList>
    </citation>
    <scope>NUCLEOTIDE SEQUENCE</scope>
    <source>
        <strain evidence="5">U1</strain>
    </source>
</reference>
<dbReference type="SUPFAM" id="SSF51215">
    <property type="entry name" value="Regulatory protein AraC"/>
    <property type="match status" value="1"/>
</dbReference>
<dbReference type="Gene3D" id="1.10.10.60">
    <property type="entry name" value="Homeodomain-like"/>
    <property type="match status" value="1"/>
</dbReference>
<dbReference type="PRINTS" id="PR00032">
    <property type="entry name" value="HTHARAC"/>
</dbReference>
<keyword evidence="2" id="KW-0238">DNA-binding</keyword>
<organism evidence="5 6">
    <name type="scientific">Dyadobacter pollutisoli</name>
    <dbReference type="NCBI Taxonomy" id="2910158"/>
    <lineage>
        <taxon>Bacteria</taxon>
        <taxon>Pseudomonadati</taxon>
        <taxon>Bacteroidota</taxon>
        <taxon>Cytophagia</taxon>
        <taxon>Cytophagales</taxon>
        <taxon>Spirosomataceae</taxon>
        <taxon>Dyadobacter</taxon>
    </lineage>
</organism>
<dbReference type="EMBL" id="CP112998">
    <property type="protein sequence ID" value="WAC14560.1"/>
    <property type="molecule type" value="Genomic_DNA"/>
</dbReference>
<evidence type="ECO:0000313" key="6">
    <source>
        <dbReference type="Proteomes" id="UP001164653"/>
    </source>
</evidence>
<dbReference type="Pfam" id="PF22200">
    <property type="entry name" value="ExsA_N"/>
    <property type="match status" value="1"/>
</dbReference>
<dbReference type="GO" id="GO:0003700">
    <property type="term" value="F:DNA-binding transcription factor activity"/>
    <property type="evidence" value="ECO:0007669"/>
    <property type="project" value="InterPro"/>
</dbReference>
<dbReference type="RefSeq" id="WP_244819929.1">
    <property type="nucleotide sequence ID" value="NZ_CP112998.1"/>
</dbReference>
<protein>
    <submittedName>
        <fullName evidence="5">AraC family transcriptional regulator</fullName>
    </submittedName>
</protein>
<gene>
    <name evidence="5" type="ORF">ON006_11490</name>
</gene>
<dbReference type="InterPro" id="IPR020449">
    <property type="entry name" value="Tscrpt_reg_AraC-type_HTH"/>
</dbReference>
<dbReference type="Proteomes" id="UP001164653">
    <property type="component" value="Chromosome"/>
</dbReference>
<evidence type="ECO:0000256" key="2">
    <source>
        <dbReference type="ARBA" id="ARBA00023125"/>
    </source>
</evidence>
<keyword evidence="3" id="KW-0804">Transcription</keyword>